<evidence type="ECO:0000256" key="1">
    <source>
        <dbReference type="PIRSR" id="PIRSR620019-1"/>
    </source>
</evidence>
<feature type="site" description="Increases basicity of active site His" evidence="1">
    <location>
        <position position="142"/>
    </location>
</feature>
<accession>A0A1H0S174</accession>
<dbReference type="OrthoDB" id="9801456at2"/>
<dbReference type="GO" id="GO:0016746">
    <property type="term" value="F:acyltransferase activity"/>
    <property type="evidence" value="ECO:0007669"/>
    <property type="project" value="UniProtKB-KW"/>
</dbReference>
<evidence type="ECO:0000313" key="2">
    <source>
        <dbReference type="EMBL" id="SDP35463.1"/>
    </source>
</evidence>
<dbReference type="PANTHER" id="PTHR43300:SF7">
    <property type="entry name" value="UDP-N-ACETYLBACILLOSAMINE N-ACETYLTRANSFERASE"/>
    <property type="match status" value="1"/>
</dbReference>
<reference evidence="2 3" key="1">
    <citation type="submission" date="2016-10" db="EMBL/GenBank/DDBJ databases">
        <authorList>
            <person name="de Groot N.N."/>
        </authorList>
    </citation>
    <scope>NUCLEOTIDE SEQUENCE [LARGE SCALE GENOMIC DNA]</scope>
    <source>
        <strain evidence="2 3">S137</strain>
    </source>
</reference>
<feature type="active site" description="Proton acceptor" evidence="1">
    <location>
        <position position="141"/>
    </location>
</feature>
<dbReference type="Gene3D" id="3.40.50.20">
    <property type="match status" value="1"/>
</dbReference>
<name>A0A1H0S174_SELRU</name>
<organism evidence="2 3">
    <name type="scientific">Selenomonas ruminantium</name>
    <dbReference type="NCBI Taxonomy" id="971"/>
    <lineage>
        <taxon>Bacteria</taxon>
        <taxon>Bacillati</taxon>
        <taxon>Bacillota</taxon>
        <taxon>Negativicutes</taxon>
        <taxon>Selenomonadales</taxon>
        <taxon>Selenomonadaceae</taxon>
        <taxon>Selenomonas</taxon>
    </lineage>
</organism>
<dbReference type="SUPFAM" id="SSF51161">
    <property type="entry name" value="Trimeric LpxA-like enzymes"/>
    <property type="match status" value="1"/>
</dbReference>
<gene>
    <name evidence="2" type="ORF">SAMN05216366_11515</name>
</gene>
<sequence length="211" mass="22925">MKHLIIIGVGGYAREVYWHAQGSIGYGEEWDVKGFLDGDIKLPEKEYKKLPLPLLGEVGKYPVEDDDIFICAIASPVGRKKLVEIMLSCGAKFINLIHKTAIIHDTAKIGIGNIIGHFTTIHDLSVIGNYVILNGRDGIGHDAVVGDYSSLMGVVSINGYAVVGKRTFWGTNSVAMAHSKIEDDAYVGVASVVFKRVKKGQRVFGNPAMPL</sequence>
<keyword evidence="2" id="KW-0808">Transferase</keyword>
<keyword evidence="2" id="KW-0012">Acyltransferase</keyword>
<dbReference type="PANTHER" id="PTHR43300">
    <property type="entry name" value="ACETYLTRANSFERASE"/>
    <property type="match status" value="1"/>
</dbReference>
<dbReference type="Proteomes" id="UP000182412">
    <property type="component" value="Unassembled WGS sequence"/>
</dbReference>
<dbReference type="InterPro" id="IPR020019">
    <property type="entry name" value="AcTrfase_PglD-like"/>
</dbReference>
<dbReference type="EMBL" id="FNJQ01000015">
    <property type="protein sequence ID" value="SDP35463.1"/>
    <property type="molecule type" value="Genomic_DNA"/>
</dbReference>
<evidence type="ECO:0000313" key="3">
    <source>
        <dbReference type="Proteomes" id="UP000182412"/>
    </source>
</evidence>
<protein>
    <submittedName>
        <fullName evidence="2">Sugar O-acyltransferase, sialic acid O-acetyltransferase NeuD family</fullName>
    </submittedName>
</protein>
<dbReference type="CDD" id="cd03360">
    <property type="entry name" value="LbH_AT_putative"/>
    <property type="match status" value="1"/>
</dbReference>
<dbReference type="AlphaFoldDB" id="A0A1H0S174"/>
<dbReference type="InterPro" id="IPR011004">
    <property type="entry name" value="Trimer_LpxA-like_sf"/>
</dbReference>
<dbReference type="Gene3D" id="2.160.10.10">
    <property type="entry name" value="Hexapeptide repeat proteins"/>
    <property type="match status" value="1"/>
</dbReference>
<dbReference type="RefSeq" id="WP_074572269.1">
    <property type="nucleotide sequence ID" value="NZ_FNJQ01000015.1"/>
</dbReference>
<proteinExistence type="predicted"/>
<dbReference type="InterPro" id="IPR050179">
    <property type="entry name" value="Trans_hexapeptide_repeat"/>
</dbReference>